<gene>
    <name evidence="2" type="ORF">ALNOE001_16830</name>
</gene>
<accession>A0A366M8V3</accession>
<keyword evidence="3" id="KW-1185">Reference proteome</keyword>
<name>A0A366M8V3_9EURY</name>
<evidence type="ECO:0000313" key="3">
    <source>
        <dbReference type="Proteomes" id="UP000253099"/>
    </source>
</evidence>
<evidence type="ECO:0000313" key="2">
    <source>
        <dbReference type="EMBL" id="RBQ22626.1"/>
    </source>
</evidence>
<dbReference type="AlphaFoldDB" id="A0A366M8V3"/>
<reference evidence="2 3" key="1">
    <citation type="submission" date="2018-06" db="EMBL/GenBank/DDBJ databases">
        <title>Genomic insight into two independent archaeal endosymbiosis events.</title>
        <authorList>
            <person name="Lind A.E."/>
            <person name="Lewis W.H."/>
            <person name="Spang A."/>
            <person name="Guy L."/>
            <person name="Embley M.T."/>
            <person name="Ettema T.J.G."/>
        </authorList>
    </citation>
    <scope>NUCLEOTIDE SEQUENCE [LARGE SCALE GENOMIC DNA]</scope>
    <source>
        <strain evidence="2">NOE</strain>
    </source>
</reference>
<protein>
    <submittedName>
        <fullName evidence="2">Uncharacterized protein</fullName>
    </submittedName>
</protein>
<comment type="caution">
    <text evidence="2">The sequence shown here is derived from an EMBL/GenBank/DDBJ whole genome shotgun (WGS) entry which is preliminary data.</text>
</comment>
<proteinExistence type="predicted"/>
<feature type="region of interest" description="Disordered" evidence="1">
    <location>
        <begin position="94"/>
        <end position="119"/>
    </location>
</feature>
<sequence>MNVVKAPTHLSLDIVKVKKGYYRLITTLKSEDIIAGKEVSFYYKSRLIGKGITNSEGLAILLFDTDDLGTLNFKVVFEGSTEFLSSEDDNEIVVKKNPNVDPDKNKTNTNGIDEKLIQK</sequence>
<evidence type="ECO:0000256" key="1">
    <source>
        <dbReference type="SAM" id="MobiDB-lite"/>
    </source>
</evidence>
<dbReference type="Proteomes" id="UP000253099">
    <property type="component" value="Unassembled WGS sequence"/>
</dbReference>
<organism evidence="2 3">
    <name type="scientific">Candidatus Methanobinarius endosymbioticus</name>
    <dbReference type="NCBI Taxonomy" id="2006182"/>
    <lineage>
        <taxon>Archaea</taxon>
        <taxon>Methanobacteriati</taxon>
        <taxon>Methanobacteriota</taxon>
        <taxon>Methanomada group</taxon>
        <taxon>Methanobacteria</taxon>
        <taxon>Methanobacteriales</taxon>
        <taxon>Methanobacteriaceae</taxon>
        <taxon>Candidatus Methanobinarius</taxon>
    </lineage>
</organism>
<feature type="compositionally biased region" description="Basic and acidic residues" evidence="1">
    <location>
        <begin position="101"/>
        <end position="119"/>
    </location>
</feature>
<dbReference type="EMBL" id="NIZT01000057">
    <property type="protein sequence ID" value="RBQ22626.1"/>
    <property type="molecule type" value="Genomic_DNA"/>
</dbReference>